<dbReference type="Proteomes" id="UP000049979">
    <property type="component" value="Unassembled WGS sequence"/>
</dbReference>
<dbReference type="PROSITE" id="PS01087">
    <property type="entry name" value="RADICAL_ACTIVATING"/>
    <property type="match status" value="1"/>
</dbReference>
<dbReference type="EMBL" id="CVRR01000033">
    <property type="protein sequence ID" value="CRL40324.1"/>
    <property type="molecule type" value="Genomic_DNA"/>
</dbReference>
<evidence type="ECO:0000313" key="11">
    <source>
        <dbReference type="Proteomes" id="UP000049979"/>
    </source>
</evidence>
<evidence type="ECO:0000256" key="3">
    <source>
        <dbReference type="ARBA" id="ARBA00022691"/>
    </source>
</evidence>
<feature type="binding site" evidence="8">
    <location>
        <position position="67"/>
    </location>
    <ligand>
        <name>[4Fe-4S] cluster</name>
        <dbReference type="ChEBI" id="CHEBI:49883"/>
        <note>4Fe-4S-S-AdoMet</note>
    </ligand>
</feature>
<keyword evidence="10" id="KW-0456">Lyase</keyword>
<keyword evidence="7 8" id="KW-0411">Iron-sulfur</keyword>
<evidence type="ECO:0000256" key="6">
    <source>
        <dbReference type="ARBA" id="ARBA00023004"/>
    </source>
</evidence>
<dbReference type="SFLD" id="SFLDS00029">
    <property type="entry name" value="Radical_SAM"/>
    <property type="match status" value="1"/>
</dbReference>
<dbReference type="CDD" id="cd01335">
    <property type="entry name" value="Radical_SAM"/>
    <property type="match status" value="1"/>
</dbReference>
<evidence type="ECO:0000313" key="10">
    <source>
        <dbReference type="EMBL" id="CRL40324.1"/>
    </source>
</evidence>
<dbReference type="STRING" id="301302.ERS852420_02124"/>
<feature type="binding site" evidence="8">
    <location>
        <position position="71"/>
    </location>
    <ligand>
        <name>[4Fe-4S] cluster</name>
        <dbReference type="ChEBI" id="CHEBI:49883"/>
        <note>4Fe-4S-S-AdoMet</note>
    </ligand>
</feature>
<keyword evidence="6 8" id="KW-0408">Iron</keyword>
<dbReference type="SUPFAM" id="SSF102114">
    <property type="entry name" value="Radical SAM enzymes"/>
    <property type="match status" value="1"/>
</dbReference>
<dbReference type="Gene3D" id="3.20.20.70">
    <property type="entry name" value="Aldolase class I"/>
    <property type="match status" value="1"/>
</dbReference>
<keyword evidence="3 8" id="KW-0949">S-adenosyl-L-methionine</keyword>
<proteinExistence type="inferred from homology"/>
<evidence type="ECO:0000256" key="7">
    <source>
        <dbReference type="ARBA" id="ARBA00023014"/>
    </source>
</evidence>
<comment type="cofactor">
    <cofactor evidence="8">
        <name>[4Fe-4S] cluster</name>
        <dbReference type="ChEBI" id="CHEBI:49883"/>
    </cofactor>
    <text evidence="8">Binds 1 [4Fe-4S] cluster. The cluster is coordinated with 3 cysteines and an exchangeable S-adenosyl-L-methionine.</text>
</comment>
<evidence type="ECO:0000256" key="4">
    <source>
        <dbReference type="ARBA" id="ARBA00022723"/>
    </source>
</evidence>
<keyword evidence="4 8" id="KW-0479">Metal-binding</keyword>
<evidence type="ECO:0000259" key="9">
    <source>
        <dbReference type="Pfam" id="PF04055"/>
    </source>
</evidence>
<keyword evidence="11" id="KW-1185">Reference proteome</keyword>
<dbReference type="InterPro" id="IPR013785">
    <property type="entry name" value="Aldolase_TIM"/>
</dbReference>
<feature type="domain" description="Radical SAM core" evidence="9">
    <location>
        <begin position="63"/>
        <end position="186"/>
    </location>
</feature>
<dbReference type="GO" id="GO:0016491">
    <property type="term" value="F:oxidoreductase activity"/>
    <property type="evidence" value="ECO:0007669"/>
    <property type="project" value="UniProtKB-KW"/>
</dbReference>
<evidence type="ECO:0000256" key="1">
    <source>
        <dbReference type="ARBA" id="ARBA00009777"/>
    </source>
</evidence>
<reference evidence="11" key="1">
    <citation type="submission" date="2015-05" db="EMBL/GenBank/DDBJ databases">
        <authorList>
            <consortium name="Pathogen Informatics"/>
        </authorList>
    </citation>
    <scope>NUCLEOTIDE SEQUENCE [LARGE SCALE GENOMIC DNA]</scope>
    <source>
        <strain evidence="11">M72</strain>
    </source>
</reference>
<dbReference type="InterPro" id="IPR040085">
    <property type="entry name" value="MJ0674-like"/>
</dbReference>
<organism evidence="10 11">
    <name type="scientific">Roseburia faecis</name>
    <dbReference type="NCBI Taxonomy" id="301302"/>
    <lineage>
        <taxon>Bacteria</taxon>
        <taxon>Bacillati</taxon>
        <taxon>Bacillota</taxon>
        <taxon>Clostridia</taxon>
        <taxon>Lachnospirales</taxon>
        <taxon>Lachnospiraceae</taxon>
        <taxon>Roseburia</taxon>
    </lineage>
</organism>
<dbReference type="PANTHER" id="PTHR43075">
    <property type="entry name" value="FORMATE LYASE ACTIVATING ENZYME, PUTATIVE (AFU_ORTHOLOGUE AFUA_2G15630)-RELATED"/>
    <property type="match status" value="1"/>
</dbReference>
<evidence type="ECO:0000256" key="2">
    <source>
        <dbReference type="ARBA" id="ARBA00022485"/>
    </source>
</evidence>
<dbReference type="InterPro" id="IPR001989">
    <property type="entry name" value="Radical_activat_CS"/>
</dbReference>
<keyword evidence="5" id="KW-0560">Oxidoreductase</keyword>
<dbReference type="GO" id="GO:0016829">
    <property type="term" value="F:lyase activity"/>
    <property type="evidence" value="ECO:0007669"/>
    <property type="project" value="UniProtKB-KW"/>
</dbReference>
<dbReference type="InterPro" id="IPR007197">
    <property type="entry name" value="rSAM"/>
</dbReference>
<accession>A0A0M6WSQ9</accession>
<name>A0A0M6WSQ9_9FIRM</name>
<keyword evidence="2" id="KW-0004">4Fe-4S</keyword>
<keyword evidence="10" id="KW-0670">Pyruvate</keyword>
<dbReference type="Pfam" id="PF04055">
    <property type="entry name" value="Radical_SAM"/>
    <property type="match status" value="1"/>
</dbReference>
<comment type="similarity">
    <text evidence="1">Belongs to the organic radical-activating enzymes family.</text>
</comment>
<dbReference type="PANTHER" id="PTHR43075:SF1">
    <property type="entry name" value="FORMATE LYASE ACTIVATING ENZYME, PUTATIVE (AFU_ORTHOLOGUE AFUA_2G15630)-RELATED"/>
    <property type="match status" value="1"/>
</dbReference>
<feature type="binding site" evidence="8">
    <location>
        <position position="74"/>
    </location>
    <ligand>
        <name>[4Fe-4S] cluster</name>
        <dbReference type="ChEBI" id="CHEBI:49883"/>
        <note>4Fe-4S-S-AdoMet</note>
    </ligand>
</feature>
<dbReference type="InterPro" id="IPR058240">
    <property type="entry name" value="rSAM_sf"/>
</dbReference>
<dbReference type="GO" id="GO:0051539">
    <property type="term" value="F:4 iron, 4 sulfur cluster binding"/>
    <property type="evidence" value="ECO:0007669"/>
    <property type="project" value="UniProtKB-KW"/>
</dbReference>
<evidence type="ECO:0000256" key="5">
    <source>
        <dbReference type="ARBA" id="ARBA00023002"/>
    </source>
</evidence>
<dbReference type="PIRSF" id="PIRSF004869">
    <property type="entry name" value="PflX_prd"/>
    <property type="match status" value="1"/>
</dbReference>
<dbReference type="SFLD" id="SFLDG01099">
    <property type="entry name" value="Uncharacterised_Radical_SAM_Su"/>
    <property type="match status" value="1"/>
</dbReference>
<protein>
    <submittedName>
        <fullName evidence="10">Fe-S protein, PflX (Pyruvate formate lyase activating protein)-like protein</fullName>
    </submittedName>
</protein>
<sequence length="319" mass="35819">MKQMKNHNFYDNCMLCPRTCGAQRSKGKTGICGVTETLKVARAALHFWEEPCISGTKGSGAVFFSGCALHCVFCQNEPIAQGTAGKEITPERLVEIFLELQEQGANNINLVTPGQYVPHIIRAVEQARRQGLAVPIVYNTGSYENVDTIKALEGIVDIYLPDFKYMDPFLAAKYSHAPDYPQTAKAAIAEMVRQQPRPVFAWEEKRGEDVPEEACEKAVMKRGVIVRQLLLPGCLKDARNIVRYLYETYQNKIYVSLMSQYTPLEHVRDYPELAHRVSRRTYDRYVDAAIALGITQAFIQEPGVAKESFIPDFSNAEGV</sequence>
<dbReference type="AlphaFoldDB" id="A0A0M6WSQ9"/>
<evidence type="ECO:0000256" key="8">
    <source>
        <dbReference type="PIRSR" id="PIRSR004869-50"/>
    </source>
</evidence>
<dbReference type="GO" id="GO:0046872">
    <property type="term" value="F:metal ion binding"/>
    <property type="evidence" value="ECO:0007669"/>
    <property type="project" value="UniProtKB-KW"/>
</dbReference>
<gene>
    <name evidence="10" type="ORF">M72_09111</name>
</gene>
<dbReference type="InterPro" id="IPR016431">
    <property type="entry name" value="Pyrv-formate_lyase-activ_prd"/>
</dbReference>